<protein>
    <recommendedName>
        <fullName evidence="3">AAA+ ATPase domain-containing protein</fullName>
    </recommendedName>
</protein>
<feature type="domain" description="AAA+ ATPase" evidence="3">
    <location>
        <begin position="25"/>
        <end position="734"/>
    </location>
</feature>
<organism evidence="4 5">
    <name type="scientific">Candidatus Liptonbacteria bacterium RIFCSPLOWO2_01_FULL_45_15</name>
    <dbReference type="NCBI Taxonomy" id="1798649"/>
    <lineage>
        <taxon>Bacteria</taxon>
        <taxon>Candidatus Liptoniibacteriota</taxon>
    </lineage>
</organism>
<evidence type="ECO:0000313" key="5">
    <source>
        <dbReference type="Proteomes" id="UP000176287"/>
    </source>
</evidence>
<feature type="coiled-coil region" evidence="1">
    <location>
        <begin position="505"/>
        <end position="549"/>
    </location>
</feature>
<dbReference type="STRING" id="1798649.A3B13_00220"/>
<dbReference type="Pfam" id="PF02463">
    <property type="entry name" value="SMC_N"/>
    <property type="match status" value="1"/>
</dbReference>
<feature type="compositionally biased region" description="Basic and acidic residues" evidence="2">
    <location>
        <begin position="610"/>
        <end position="623"/>
    </location>
</feature>
<feature type="coiled-coil region" evidence="1">
    <location>
        <begin position="236"/>
        <end position="319"/>
    </location>
</feature>
<feature type="coiled-coil region" evidence="1">
    <location>
        <begin position="169"/>
        <end position="196"/>
    </location>
</feature>
<gene>
    <name evidence="4" type="ORF">A3B13_00220</name>
</gene>
<evidence type="ECO:0000256" key="2">
    <source>
        <dbReference type="SAM" id="MobiDB-lite"/>
    </source>
</evidence>
<dbReference type="InterPro" id="IPR003395">
    <property type="entry name" value="RecF/RecN/SMC_N"/>
</dbReference>
<name>A0A1G2CID3_9BACT</name>
<keyword evidence="1" id="KW-0175">Coiled coil</keyword>
<dbReference type="EMBL" id="MHKZ01000006">
    <property type="protein sequence ID" value="OGZ01135.1"/>
    <property type="molecule type" value="Genomic_DNA"/>
</dbReference>
<evidence type="ECO:0000256" key="1">
    <source>
        <dbReference type="SAM" id="Coils"/>
    </source>
</evidence>
<dbReference type="AlphaFoldDB" id="A0A1G2CID3"/>
<sequence>MPHLLKRLELNGFKSFAGKTTIEFPTGITAIVGPNGSGKSNIIDAVRWLLGERESKNLRGAKAEDLIFAGTPKRPRVGQAQASLYFENNGNFFPAEFSEIVVSRQVSRDGDNKFFINKAEVRLKDLIDFFAKARLGTKGLVVISQGNSDVFIQASPAIRREMLEEMLGLREYQLKKHAAERRLKNTQLNIEKVEALMKELTPHLRSLKRQTGRWEKRSAMEQELRGAENGFFGRQLGELNIKISNTEKEISVHKEEFKVLEKEKEAAENNLKRVEAGQPKERQELTEIKKKTQVLFEKRSELQKELGRIEAQLEMEETASRQVLAPPARLSELLKKVREELSNFLNADINDLRKTIAALVSEIDSTLEAGPKIIRNSGLKNKLMELNRNLSGLEAEISKQRQEENLLEKNQEDFYEVFKKAVSVVETAKDKIEKWETKNQERLFEKERLQLHLSELERQIAQTGRRASEFESYKVHNVESAEDLNSLERRIFKLRGDLASIGEVDEALIKEARETEARYTFLERESGDLDKARNDLKQMIGELNQKIKTEFKESLDKINKEFDKFFKLMFDGGKAQLKLMKQEPRLRPDFAKATTGKQGSGGQAKGQAKNAEEPAEEKISEELAKDEEEEEKEEGLEIGLSLPRKKLSSLETLSGGERSLVGIAALFAMISVSPPPFLVLDEVDAALDARNSRRFAEMLEEFSKKTQFIIVTHNRSIMESADILYGVTLAEDGTSKILSLKLE</sequence>
<dbReference type="InterPro" id="IPR027417">
    <property type="entry name" value="P-loop_NTPase"/>
</dbReference>
<feature type="region of interest" description="Disordered" evidence="2">
    <location>
        <begin position="591"/>
        <end position="637"/>
    </location>
</feature>
<dbReference type="InterPro" id="IPR003593">
    <property type="entry name" value="AAA+_ATPase"/>
</dbReference>
<comment type="caution">
    <text evidence="4">The sequence shown here is derived from an EMBL/GenBank/DDBJ whole genome shotgun (WGS) entry which is preliminary data.</text>
</comment>
<evidence type="ECO:0000313" key="4">
    <source>
        <dbReference type="EMBL" id="OGZ01135.1"/>
    </source>
</evidence>
<dbReference type="Gene3D" id="3.40.50.300">
    <property type="entry name" value="P-loop containing nucleotide triphosphate hydrolases"/>
    <property type="match status" value="2"/>
</dbReference>
<dbReference type="SMART" id="SM00382">
    <property type="entry name" value="AAA"/>
    <property type="match status" value="1"/>
</dbReference>
<feature type="compositionally biased region" description="Acidic residues" evidence="2">
    <location>
        <begin position="624"/>
        <end position="636"/>
    </location>
</feature>
<reference evidence="4 5" key="1">
    <citation type="journal article" date="2016" name="Nat. Commun.">
        <title>Thousands of microbial genomes shed light on interconnected biogeochemical processes in an aquifer system.</title>
        <authorList>
            <person name="Anantharaman K."/>
            <person name="Brown C.T."/>
            <person name="Hug L.A."/>
            <person name="Sharon I."/>
            <person name="Castelle C.J."/>
            <person name="Probst A.J."/>
            <person name="Thomas B.C."/>
            <person name="Singh A."/>
            <person name="Wilkins M.J."/>
            <person name="Karaoz U."/>
            <person name="Brodie E.L."/>
            <person name="Williams K.H."/>
            <person name="Hubbard S.S."/>
            <person name="Banfield J.F."/>
        </authorList>
    </citation>
    <scope>NUCLEOTIDE SEQUENCE [LARGE SCALE GENOMIC DNA]</scope>
</reference>
<dbReference type="Proteomes" id="UP000176287">
    <property type="component" value="Unassembled WGS sequence"/>
</dbReference>
<accession>A0A1G2CID3</accession>
<dbReference type="PANTHER" id="PTHR43977">
    <property type="entry name" value="STRUCTURAL MAINTENANCE OF CHROMOSOMES PROTEIN 3"/>
    <property type="match status" value="1"/>
</dbReference>
<feature type="coiled-coil region" evidence="1">
    <location>
        <begin position="349"/>
        <end position="410"/>
    </location>
</feature>
<evidence type="ECO:0000259" key="3">
    <source>
        <dbReference type="SMART" id="SM00382"/>
    </source>
</evidence>
<proteinExistence type="predicted"/>
<dbReference type="SUPFAM" id="SSF52540">
    <property type="entry name" value="P-loop containing nucleoside triphosphate hydrolases"/>
    <property type="match status" value="1"/>
</dbReference>